<reference evidence="2" key="1">
    <citation type="journal article" date="2019" name="Int. J. Syst. Evol. Microbiol.">
        <title>The Global Catalogue of Microorganisms (GCM) 10K type strain sequencing project: providing services to taxonomists for standard genome sequencing and annotation.</title>
        <authorList>
            <consortium name="The Broad Institute Genomics Platform"/>
            <consortium name="The Broad Institute Genome Sequencing Center for Infectious Disease"/>
            <person name="Wu L."/>
            <person name="Ma J."/>
        </authorList>
    </citation>
    <scope>NUCLEOTIDE SEQUENCE [LARGE SCALE GENOMIC DNA]</scope>
    <source>
        <strain evidence="2">CCM 7491</strain>
    </source>
</reference>
<name>A0ABV7NBK2_9SPHN</name>
<proteinExistence type="predicted"/>
<evidence type="ECO:0000313" key="1">
    <source>
        <dbReference type="EMBL" id="MFC3440886.1"/>
    </source>
</evidence>
<accession>A0ABV7NBK2</accession>
<dbReference type="InterPro" id="IPR010985">
    <property type="entry name" value="Ribbon_hlx_hlx"/>
</dbReference>
<keyword evidence="2" id="KW-1185">Reference proteome</keyword>
<organism evidence="1 2">
    <name type="scientific">Sphingobium rhizovicinum</name>
    <dbReference type="NCBI Taxonomy" id="432308"/>
    <lineage>
        <taxon>Bacteria</taxon>
        <taxon>Pseudomonadati</taxon>
        <taxon>Pseudomonadota</taxon>
        <taxon>Alphaproteobacteria</taxon>
        <taxon>Sphingomonadales</taxon>
        <taxon>Sphingomonadaceae</taxon>
        <taxon>Sphingobium</taxon>
    </lineage>
</organism>
<dbReference type="PANTHER" id="PTHR40688:SF2">
    <property type="entry name" value="RIBBON-HELIX-HELIX PROTEIN COPG DOMAIN-CONTAINING PROTEIN"/>
    <property type="match status" value="1"/>
</dbReference>
<dbReference type="PANTHER" id="PTHR40688">
    <property type="match status" value="1"/>
</dbReference>
<dbReference type="RefSeq" id="WP_380794216.1">
    <property type="nucleotide sequence ID" value="NZ_JBHRVU010000004.1"/>
</dbReference>
<evidence type="ECO:0000313" key="2">
    <source>
        <dbReference type="Proteomes" id="UP001595681"/>
    </source>
</evidence>
<dbReference type="InterPro" id="IPR052991">
    <property type="entry name" value="Non-func_TypeII_TA_Antitoxin"/>
</dbReference>
<comment type="caution">
    <text evidence="1">The sequence shown here is derived from an EMBL/GenBank/DDBJ whole genome shotgun (WGS) entry which is preliminary data.</text>
</comment>
<gene>
    <name evidence="1" type="ORF">ACFOKF_06685</name>
</gene>
<protein>
    <submittedName>
        <fullName evidence="1">CopG family ribbon-helix-helix protein</fullName>
    </submittedName>
</protein>
<sequence>MGASTTMTIRVTPDLKEKLGRLAENTRRTKSYLAAEAVEAYVNRELQIIEGIKRGLVDMEAGRVTPHDEVMARADQIIAEARQKRARRP</sequence>
<dbReference type="EMBL" id="JBHRVU010000004">
    <property type="protein sequence ID" value="MFC3440886.1"/>
    <property type="molecule type" value="Genomic_DNA"/>
</dbReference>
<dbReference type="CDD" id="cd22233">
    <property type="entry name" value="RHH_CopAso-like"/>
    <property type="match status" value="1"/>
</dbReference>
<dbReference type="Proteomes" id="UP001595681">
    <property type="component" value="Unassembled WGS sequence"/>
</dbReference>
<dbReference type="SUPFAM" id="SSF47598">
    <property type="entry name" value="Ribbon-helix-helix"/>
    <property type="match status" value="1"/>
</dbReference>